<accession>A0ABS3NIZ4</accession>
<evidence type="ECO:0000256" key="3">
    <source>
        <dbReference type="ARBA" id="ARBA00013253"/>
    </source>
</evidence>
<keyword evidence="8" id="KW-0067">ATP-binding</keyword>
<evidence type="ECO:0000256" key="10">
    <source>
        <dbReference type="ARBA" id="ARBA00029409"/>
    </source>
</evidence>
<evidence type="ECO:0000313" key="14">
    <source>
        <dbReference type="EMBL" id="MBO1520383.1"/>
    </source>
</evidence>
<dbReference type="InterPro" id="IPR000550">
    <property type="entry name" value="Hppk"/>
</dbReference>
<dbReference type="PANTHER" id="PTHR43071">
    <property type="entry name" value="2-AMINO-4-HYDROXY-6-HYDROXYMETHYLDIHYDROPTERIDINE PYROPHOSPHOKINASE"/>
    <property type="match status" value="1"/>
</dbReference>
<comment type="similarity">
    <text evidence="2">Belongs to the HPPK family.</text>
</comment>
<evidence type="ECO:0000313" key="15">
    <source>
        <dbReference type="Proteomes" id="UP000664882"/>
    </source>
</evidence>
<comment type="pathway">
    <text evidence="1">Cofactor biosynthesis; tetrahydrofolate biosynthesis; 2-amino-4-hydroxy-6-hydroxymethyl-7,8-dihydropteridine diphosphate from 7,8-dihydroneopterin triphosphate: step 4/4.</text>
</comment>
<dbReference type="PROSITE" id="PS00794">
    <property type="entry name" value="HPPK"/>
    <property type="match status" value="1"/>
</dbReference>
<evidence type="ECO:0000256" key="5">
    <source>
        <dbReference type="ARBA" id="ARBA00022679"/>
    </source>
</evidence>
<keyword evidence="9" id="KW-0289">Folate biosynthesis</keyword>
<evidence type="ECO:0000256" key="2">
    <source>
        <dbReference type="ARBA" id="ARBA00005810"/>
    </source>
</evidence>
<dbReference type="PANTHER" id="PTHR43071:SF1">
    <property type="entry name" value="2-AMINO-4-HYDROXY-6-HYDROXYMETHYLDIHYDROPTERIDINE PYROPHOSPHOKINASE"/>
    <property type="match status" value="1"/>
</dbReference>
<evidence type="ECO:0000256" key="12">
    <source>
        <dbReference type="ARBA" id="ARBA00033413"/>
    </source>
</evidence>
<dbReference type="Pfam" id="PF01288">
    <property type="entry name" value="HPPK"/>
    <property type="match status" value="1"/>
</dbReference>
<dbReference type="EMBL" id="JAGDFX010000015">
    <property type="protein sequence ID" value="MBO1520383.1"/>
    <property type="molecule type" value="Genomic_DNA"/>
</dbReference>
<comment type="caution">
    <text evidence="14">The sequence shown here is derived from an EMBL/GenBank/DDBJ whole genome shotgun (WGS) entry which is preliminary data.</text>
</comment>
<dbReference type="RefSeq" id="WP_208006261.1">
    <property type="nucleotide sequence ID" value="NZ_JAGDFX010000015.1"/>
</dbReference>
<dbReference type="Gene3D" id="3.30.70.560">
    <property type="entry name" value="7,8-Dihydro-6-hydroxymethylpterin-pyrophosphokinase HPPK"/>
    <property type="match status" value="1"/>
</dbReference>
<keyword evidence="5 14" id="KW-0808">Transferase</keyword>
<dbReference type="SUPFAM" id="SSF55083">
    <property type="entry name" value="6-hydroxymethyl-7,8-dihydropterin pyrophosphokinase, HPPK"/>
    <property type="match status" value="1"/>
</dbReference>
<evidence type="ECO:0000256" key="7">
    <source>
        <dbReference type="ARBA" id="ARBA00022777"/>
    </source>
</evidence>
<dbReference type="Proteomes" id="UP000664882">
    <property type="component" value="Unassembled WGS sequence"/>
</dbReference>
<dbReference type="NCBIfam" id="TIGR01498">
    <property type="entry name" value="folK"/>
    <property type="match status" value="1"/>
</dbReference>
<dbReference type="CDD" id="cd00483">
    <property type="entry name" value="HPPK"/>
    <property type="match status" value="1"/>
</dbReference>
<reference evidence="14 15" key="1">
    <citation type="submission" date="2021-03" db="EMBL/GenBank/DDBJ databases">
        <title>Oceanisphaera sp. nov., isolated from the intestine.</title>
        <authorList>
            <person name="Zhao L.-H."/>
            <person name="Shi L.-F."/>
        </authorList>
    </citation>
    <scope>NUCLEOTIDE SEQUENCE [LARGE SCALE GENOMIC DNA]</scope>
    <source>
        <strain evidence="14 15">DM8</strain>
    </source>
</reference>
<name>A0ABS3NIZ4_9GAMM</name>
<comment type="function">
    <text evidence="10">Catalyzes the transfer of pyrophosphate from adenosine triphosphate (ATP) to 6-hydroxymethyl-7,8-dihydropterin, an enzymatic step in folate biosynthesis pathway.</text>
</comment>
<evidence type="ECO:0000256" key="1">
    <source>
        <dbReference type="ARBA" id="ARBA00005051"/>
    </source>
</evidence>
<dbReference type="EC" id="2.7.6.3" evidence="3"/>
<evidence type="ECO:0000256" key="6">
    <source>
        <dbReference type="ARBA" id="ARBA00022741"/>
    </source>
</evidence>
<keyword evidence="6" id="KW-0547">Nucleotide-binding</keyword>
<evidence type="ECO:0000256" key="8">
    <source>
        <dbReference type="ARBA" id="ARBA00022840"/>
    </source>
</evidence>
<evidence type="ECO:0000256" key="4">
    <source>
        <dbReference type="ARBA" id="ARBA00016218"/>
    </source>
</evidence>
<keyword evidence="7" id="KW-0418">Kinase</keyword>
<proteinExistence type="inferred from homology"/>
<gene>
    <name evidence="14" type="primary">folK</name>
    <name evidence="14" type="ORF">J3U76_12215</name>
</gene>
<dbReference type="GO" id="GO:0003848">
    <property type="term" value="F:2-amino-4-hydroxy-6-hydroxymethyldihydropteridine diphosphokinase activity"/>
    <property type="evidence" value="ECO:0007669"/>
    <property type="project" value="UniProtKB-EC"/>
</dbReference>
<feature type="domain" description="7,8-dihydro-6-hydroxymethylpterin-pyrophosphokinase" evidence="13">
    <location>
        <begin position="89"/>
        <end position="100"/>
    </location>
</feature>
<sequence>MTRVFIGLGANLHQPLAQVTAAQQALVDLATPETLQHSPLYQSQPMGPADQPVYTNGVSMFDTPLSPLALLDALQAIEQAQGRVRKEERWGPRTLDLDILLYGDLIIDEPRLTVPHYGMKQREFVLYPLADLAPDLILPCGSVLAELIQACPTNGLTLLPSQS</sequence>
<evidence type="ECO:0000256" key="9">
    <source>
        <dbReference type="ARBA" id="ARBA00022909"/>
    </source>
</evidence>
<keyword evidence="15" id="KW-1185">Reference proteome</keyword>
<protein>
    <recommendedName>
        <fullName evidence="4">2-amino-4-hydroxy-6-hydroxymethyldihydropteridine pyrophosphokinase</fullName>
        <ecNumber evidence="3">2.7.6.3</ecNumber>
    </recommendedName>
    <alternativeName>
        <fullName evidence="11">6-hydroxymethyl-7,8-dihydropterin pyrophosphokinase</fullName>
    </alternativeName>
    <alternativeName>
        <fullName evidence="12">7,8-dihydro-6-hydroxymethylpterin-pyrophosphokinase</fullName>
    </alternativeName>
</protein>
<evidence type="ECO:0000256" key="11">
    <source>
        <dbReference type="ARBA" id="ARBA00029766"/>
    </source>
</evidence>
<evidence type="ECO:0000259" key="13">
    <source>
        <dbReference type="PROSITE" id="PS00794"/>
    </source>
</evidence>
<dbReference type="InterPro" id="IPR035907">
    <property type="entry name" value="Hppk_sf"/>
</dbReference>
<organism evidence="14 15">
    <name type="scientific">Oceanisphaera pacifica</name>
    <dbReference type="NCBI Taxonomy" id="2818389"/>
    <lineage>
        <taxon>Bacteria</taxon>
        <taxon>Pseudomonadati</taxon>
        <taxon>Pseudomonadota</taxon>
        <taxon>Gammaproteobacteria</taxon>
        <taxon>Aeromonadales</taxon>
        <taxon>Aeromonadaceae</taxon>
        <taxon>Oceanisphaera</taxon>
    </lineage>
</organism>